<protein>
    <submittedName>
        <fullName evidence="1">Uncharacterized protein</fullName>
    </submittedName>
</protein>
<keyword evidence="2" id="KW-1185">Reference proteome</keyword>
<sequence>MIDSGISLSGAVVWTYGCADAESELRDTNHADLPSSVSMFVIIGTRDADMFHRRRRFAEMSTSSSGAESFAGTYPNTKSVSGTFAVNISWAQRLRLAFQALMSS</sequence>
<dbReference type="Proteomes" id="UP000774617">
    <property type="component" value="Unassembled WGS sequence"/>
</dbReference>
<accession>A0ABQ8GSV8</accession>
<comment type="caution">
    <text evidence="1">The sequence shown here is derived from an EMBL/GenBank/DDBJ whole genome shotgun (WGS) entry which is preliminary data.</text>
</comment>
<gene>
    <name evidence="1" type="ORF">B0J12DRAFT_694478</name>
</gene>
<dbReference type="EMBL" id="JAGTJR010000002">
    <property type="protein sequence ID" value="KAH7063574.1"/>
    <property type="molecule type" value="Genomic_DNA"/>
</dbReference>
<proteinExistence type="predicted"/>
<name>A0ABQ8GSV8_9PEZI</name>
<reference evidence="1 2" key="1">
    <citation type="journal article" date="2021" name="Nat. Commun.">
        <title>Genetic determinants of endophytism in the Arabidopsis root mycobiome.</title>
        <authorList>
            <person name="Mesny F."/>
            <person name="Miyauchi S."/>
            <person name="Thiergart T."/>
            <person name="Pickel B."/>
            <person name="Atanasova L."/>
            <person name="Karlsson M."/>
            <person name="Huettel B."/>
            <person name="Barry K.W."/>
            <person name="Haridas S."/>
            <person name="Chen C."/>
            <person name="Bauer D."/>
            <person name="Andreopoulos W."/>
            <person name="Pangilinan J."/>
            <person name="LaButti K."/>
            <person name="Riley R."/>
            <person name="Lipzen A."/>
            <person name="Clum A."/>
            <person name="Drula E."/>
            <person name="Henrissat B."/>
            <person name="Kohler A."/>
            <person name="Grigoriev I.V."/>
            <person name="Martin F.M."/>
            <person name="Hacquard S."/>
        </authorList>
    </citation>
    <scope>NUCLEOTIDE SEQUENCE [LARGE SCALE GENOMIC DNA]</scope>
    <source>
        <strain evidence="1 2">MPI-SDFR-AT-0080</strain>
    </source>
</reference>
<evidence type="ECO:0000313" key="1">
    <source>
        <dbReference type="EMBL" id="KAH7063574.1"/>
    </source>
</evidence>
<evidence type="ECO:0000313" key="2">
    <source>
        <dbReference type="Proteomes" id="UP000774617"/>
    </source>
</evidence>
<organism evidence="1 2">
    <name type="scientific">Macrophomina phaseolina</name>
    <dbReference type="NCBI Taxonomy" id="35725"/>
    <lineage>
        <taxon>Eukaryota</taxon>
        <taxon>Fungi</taxon>
        <taxon>Dikarya</taxon>
        <taxon>Ascomycota</taxon>
        <taxon>Pezizomycotina</taxon>
        <taxon>Dothideomycetes</taxon>
        <taxon>Dothideomycetes incertae sedis</taxon>
        <taxon>Botryosphaeriales</taxon>
        <taxon>Botryosphaeriaceae</taxon>
        <taxon>Macrophomina</taxon>
    </lineage>
</organism>